<gene>
    <name evidence="8" type="ORF">BDV98DRAFT_561033</name>
</gene>
<evidence type="ECO:0000256" key="6">
    <source>
        <dbReference type="ARBA" id="ARBA00023242"/>
    </source>
</evidence>
<feature type="compositionally biased region" description="Low complexity" evidence="7">
    <location>
        <begin position="18"/>
        <end position="29"/>
    </location>
</feature>
<dbReference type="AlphaFoldDB" id="A0A5C3QZP9"/>
<dbReference type="GO" id="GO:0006367">
    <property type="term" value="P:transcription initiation at RNA polymerase II promoter"/>
    <property type="evidence" value="ECO:0007669"/>
    <property type="project" value="InterPro"/>
</dbReference>
<keyword evidence="9" id="KW-1185">Reference proteome</keyword>
<protein>
    <submittedName>
        <fullName evidence="8">Uncharacterized protein</fullName>
    </submittedName>
</protein>
<evidence type="ECO:0000256" key="7">
    <source>
        <dbReference type="SAM" id="MobiDB-lite"/>
    </source>
</evidence>
<dbReference type="GO" id="GO:0005674">
    <property type="term" value="C:transcription factor TFIIF complex"/>
    <property type="evidence" value="ECO:0007669"/>
    <property type="project" value="TreeGrafter"/>
</dbReference>
<dbReference type="OrthoDB" id="76676at2759"/>
<evidence type="ECO:0000256" key="1">
    <source>
        <dbReference type="ARBA" id="ARBA00004123"/>
    </source>
</evidence>
<feature type="compositionally biased region" description="Low complexity" evidence="7">
    <location>
        <begin position="459"/>
        <end position="504"/>
    </location>
</feature>
<dbReference type="Proteomes" id="UP000305067">
    <property type="component" value="Unassembled WGS sequence"/>
</dbReference>
<proteinExistence type="inferred from homology"/>
<comment type="subcellular location">
    <subcellularLocation>
        <location evidence="1">Nucleus</location>
    </subcellularLocation>
</comment>
<evidence type="ECO:0000313" key="9">
    <source>
        <dbReference type="Proteomes" id="UP000305067"/>
    </source>
</evidence>
<keyword evidence="3" id="KW-0805">Transcription regulation</keyword>
<evidence type="ECO:0000256" key="2">
    <source>
        <dbReference type="ARBA" id="ARBA00005249"/>
    </source>
</evidence>
<evidence type="ECO:0000256" key="3">
    <source>
        <dbReference type="ARBA" id="ARBA00023015"/>
    </source>
</evidence>
<dbReference type="SUPFAM" id="SSF50916">
    <property type="entry name" value="Rap30/74 interaction domains"/>
    <property type="match status" value="1"/>
</dbReference>
<dbReference type="STRING" id="1884261.A0A5C3QZP9"/>
<dbReference type="EMBL" id="ML178816">
    <property type="protein sequence ID" value="TFL06011.1"/>
    <property type="molecule type" value="Genomic_DNA"/>
</dbReference>
<accession>A0A5C3QZP9</accession>
<comment type="similarity">
    <text evidence="2">Belongs to the TFIIF alpha subunit family.</text>
</comment>
<keyword evidence="5" id="KW-0804">Transcription</keyword>
<evidence type="ECO:0000256" key="4">
    <source>
        <dbReference type="ARBA" id="ARBA00023125"/>
    </source>
</evidence>
<feature type="region of interest" description="Disordered" evidence="7">
    <location>
        <begin position="157"/>
        <end position="182"/>
    </location>
</feature>
<keyword evidence="4" id="KW-0238">DNA-binding</keyword>
<feature type="region of interest" description="Disordered" evidence="7">
    <location>
        <begin position="1"/>
        <end position="66"/>
    </location>
</feature>
<feature type="compositionally biased region" description="Basic and acidic residues" evidence="7">
    <location>
        <begin position="387"/>
        <end position="403"/>
    </location>
</feature>
<dbReference type="PANTHER" id="PTHR13011">
    <property type="entry name" value="TFIIF-ALPHA"/>
    <property type="match status" value="1"/>
</dbReference>
<keyword evidence="6" id="KW-0539">Nucleus</keyword>
<reference evidence="8 9" key="1">
    <citation type="journal article" date="2019" name="Nat. Ecol. Evol.">
        <title>Megaphylogeny resolves global patterns of mushroom evolution.</title>
        <authorList>
            <person name="Varga T."/>
            <person name="Krizsan K."/>
            <person name="Foldi C."/>
            <person name="Dima B."/>
            <person name="Sanchez-Garcia M."/>
            <person name="Sanchez-Ramirez S."/>
            <person name="Szollosi G.J."/>
            <person name="Szarkandi J.G."/>
            <person name="Papp V."/>
            <person name="Albert L."/>
            <person name="Andreopoulos W."/>
            <person name="Angelini C."/>
            <person name="Antonin V."/>
            <person name="Barry K.W."/>
            <person name="Bougher N.L."/>
            <person name="Buchanan P."/>
            <person name="Buyck B."/>
            <person name="Bense V."/>
            <person name="Catcheside P."/>
            <person name="Chovatia M."/>
            <person name="Cooper J."/>
            <person name="Damon W."/>
            <person name="Desjardin D."/>
            <person name="Finy P."/>
            <person name="Geml J."/>
            <person name="Haridas S."/>
            <person name="Hughes K."/>
            <person name="Justo A."/>
            <person name="Karasinski D."/>
            <person name="Kautmanova I."/>
            <person name="Kiss B."/>
            <person name="Kocsube S."/>
            <person name="Kotiranta H."/>
            <person name="LaButti K.M."/>
            <person name="Lechner B.E."/>
            <person name="Liimatainen K."/>
            <person name="Lipzen A."/>
            <person name="Lukacs Z."/>
            <person name="Mihaltcheva S."/>
            <person name="Morgado L.N."/>
            <person name="Niskanen T."/>
            <person name="Noordeloos M.E."/>
            <person name="Ohm R.A."/>
            <person name="Ortiz-Santana B."/>
            <person name="Ovrebo C."/>
            <person name="Racz N."/>
            <person name="Riley R."/>
            <person name="Savchenko A."/>
            <person name="Shiryaev A."/>
            <person name="Soop K."/>
            <person name="Spirin V."/>
            <person name="Szebenyi C."/>
            <person name="Tomsovsky M."/>
            <person name="Tulloss R.E."/>
            <person name="Uehling J."/>
            <person name="Grigoriev I.V."/>
            <person name="Vagvolgyi C."/>
            <person name="Papp T."/>
            <person name="Martin F.M."/>
            <person name="Miettinen O."/>
            <person name="Hibbett D.S."/>
            <person name="Nagy L.G."/>
        </authorList>
    </citation>
    <scope>NUCLEOTIDE SEQUENCE [LARGE SCALE GENOMIC DNA]</scope>
    <source>
        <strain evidence="8 9">CBS 309.79</strain>
    </source>
</reference>
<feature type="compositionally biased region" description="Low complexity" evidence="7">
    <location>
        <begin position="37"/>
        <end position="52"/>
    </location>
</feature>
<feature type="compositionally biased region" description="Polar residues" evidence="7">
    <location>
        <begin position="551"/>
        <end position="561"/>
    </location>
</feature>
<evidence type="ECO:0000313" key="8">
    <source>
        <dbReference type="EMBL" id="TFL06011.1"/>
    </source>
</evidence>
<dbReference type="PANTHER" id="PTHR13011:SF0">
    <property type="entry name" value="GENERAL TRANSCRIPTION FACTOR IIF SUBUNIT 1"/>
    <property type="match status" value="1"/>
</dbReference>
<feature type="region of interest" description="Disordered" evidence="7">
    <location>
        <begin position="325"/>
        <end position="599"/>
    </location>
</feature>
<feature type="compositionally biased region" description="Polar residues" evidence="7">
    <location>
        <begin position="570"/>
        <end position="583"/>
    </location>
</feature>
<dbReference type="InterPro" id="IPR008851">
    <property type="entry name" value="TFIIF-alpha"/>
</dbReference>
<dbReference type="GO" id="GO:0003677">
    <property type="term" value="F:DNA binding"/>
    <property type="evidence" value="ECO:0007669"/>
    <property type="project" value="UniProtKB-KW"/>
</dbReference>
<dbReference type="GO" id="GO:0016251">
    <property type="term" value="F:RNA polymerase II general transcription initiation factor activity"/>
    <property type="evidence" value="ECO:0007669"/>
    <property type="project" value="TreeGrafter"/>
</dbReference>
<dbReference type="GO" id="GO:0032968">
    <property type="term" value="P:positive regulation of transcription elongation by RNA polymerase II"/>
    <property type="evidence" value="ECO:0007669"/>
    <property type="project" value="InterPro"/>
</dbReference>
<sequence>MPKAAPSLFHPRKQLVKPSAASSSSSTPAAPSPPRPIASSSSSSSINRRPPTASNSFGDEDTAIPDGPYSEFKLMSSALNGWKYDVFKFETRKPVDISTWPTPVKLNRKEIRRNDEAPVAAAIPVGPMIGPDGMPVVDGFGRQVMLDKDGKPIRLGSDGNAIAPKPFDPNANKGKGRFGKKNAKKVKQVHKTSEDVRAMRREERYPWVIEDAMKSEVWVASMEETSKADMFAFFMPAANDAFKFVPAHRWYKFQKKFNHYLPTLEEAEKVMDKIKKNKDPQTWLLHKKKGQGASSATAAIFKAEAEGRSLAGGLVYDTAGPSLGPGGRRLRAVDSGGDLFGDDDSMSVKKEDGAEGDLEELDFEEDFADDDEKMNINENEDEEAKELEDRLKREYKNANRERNDSDDDDDALLTKEGKKMKKIIRNNDKSNMYDSDDEENPYASSGEESEEEEIPTMTQAQAAAASKEAQEAAQLAAKAQKPQGSAAPSTSNSRASSPTPAAPSMGGHSLMAKRATSPKAPKPKATNGYGRATSPLAGGSRASSPVGPDSRATSPNGTSRPSNKRKATDDSSAPTSPTAQSGQKPPKKRKAMPGAPVAGELDEKLLVEWLSNTTTASTRDCIQHFSPYLTDESKKARFTALVKEVAQLKGGILVLKSAYKAGSPAAPSPAA</sequence>
<organism evidence="8 9">
    <name type="scientific">Pterulicium gracile</name>
    <dbReference type="NCBI Taxonomy" id="1884261"/>
    <lineage>
        <taxon>Eukaryota</taxon>
        <taxon>Fungi</taxon>
        <taxon>Dikarya</taxon>
        <taxon>Basidiomycota</taxon>
        <taxon>Agaricomycotina</taxon>
        <taxon>Agaricomycetes</taxon>
        <taxon>Agaricomycetidae</taxon>
        <taxon>Agaricales</taxon>
        <taxon>Pleurotineae</taxon>
        <taxon>Pterulaceae</taxon>
        <taxon>Pterulicium</taxon>
    </lineage>
</organism>
<dbReference type="GO" id="GO:0001096">
    <property type="term" value="F:TFIIF-class transcription factor complex binding"/>
    <property type="evidence" value="ECO:0007669"/>
    <property type="project" value="TreeGrafter"/>
</dbReference>
<evidence type="ECO:0000256" key="5">
    <source>
        <dbReference type="ARBA" id="ARBA00023163"/>
    </source>
</evidence>
<feature type="compositionally biased region" description="Acidic residues" evidence="7">
    <location>
        <begin position="354"/>
        <end position="386"/>
    </location>
</feature>
<name>A0A5C3QZP9_9AGAR</name>
<dbReference type="InterPro" id="IPR011039">
    <property type="entry name" value="TFIIF_interaction"/>
</dbReference>